<evidence type="ECO:0000259" key="2">
    <source>
        <dbReference type="PROSITE" id="PS50022"/>
    </source>
</evidence>
<keyword evidence="1" id="KW-0732">Signal</keyword>
<dbReference type="GeneID" id="119741422"/>
<feature type="signal peptide" evidence="1">
    <location>
        <begin position="1"/>
        <end position="16"/>
    </location>
</feature>
<accession>A0A914BB76</accession>
<dbReference type="SMART" id="SM00231">
    <property type="entry name" value="FA58C"/>
    <property type="match status" value="1"/>
</dbReference>
<organism evidence="3 4">
    <name type="scientific">Patiria miniata</name>
    <name type="common">Bat star</name>
    <name type="synonym">Asterina miniata</name>
    <dbReference type="NCBI Taxonomy" id="46514"/>
    <lineage>
        <taxon>Eukaryota</taxon>
        <taxon>Metazoa</taxon>
        <taxon>Echinodermata</taxon>
        <taxon>Eleutherozoa</taxon>
        <taxon>Asterozoa</taxon>
        <taxon>Asteroidea</taxon>
        <taxon>Valvatacea</taxon>
        <taxon>Valvatida</taxon>
        <taxon>Asterinidae</taxon>
        <taxon>Patiria</taxon>
    </lineage>
</organism>
<reference evidence="3" key="1">
    <citation type="submission" date="2022-11" db="UniProtKB">
        <authorList>
            <consortium name="EnsemblMetazoa"/>
        </authorList>
    </citation>
    <scope>IDENTIFICATION</scope>
</reference>
<feature type="chain" id="PRO_5037617302" description="F5/8 type C domain-containing protein" evidence="1">
    <location>
        <begin position="17"/>
        <end position="232"/>
    </location>
</feature>
<protein>
    <recommendedName>
        <fullName evidence="2">F5/8 type C domain-containing protein</fullName>
    </recommendedName>
</protein>
<dbReference type="OMA" id="VIFPEPL"/>
<dbReference type="PROSITE" id="PS50022">
    <property type="entry name" value="FA58C_3"/>
    <property type="match status" value="1"/>
</dbReference>
<dbReference type="InterPro" id="IPR008979">
    <property type="entry name" value="Galactose-bd-like_sf"/>
</dbReference>
<name>A0A914BB76_PATMI</name>
<dbReference type="FunFam" id="2.60.120.260:FF:000016">
    <property type="entry name" value="Contactin-associated protein-like 4 isoform 1"/>
    <property type="match status" value="1"/>
</dbReference>
<dbReference type="EnsemblMetazoa" id="XM_038217167.1">
    <property type="protein sequence ID" value="XP_038073095.1"/>
    <property type="gene ID" value="LOC119741422"/>
</dbReference>
<dbReference type="InterPro" id="IPR000421">
    <property type="entry name" value="FA58C"/>
</dbReference>
<dbReference type="OrthoDB" id="6155811at2759"/>
<feature type="domain" description="F5/8 type C" evidence="2">
    <location>
        <begin position="79"/>
        <end position="224"/>
    </location>
</feature>
<evidence type="ECO:0000313" key="4">
    <source>
        <dbReference type="Proteomes" id="UP000887568"/>
    </source>
</evidence>
<sequence>MLHTFVFSLGASGSFSASCCTFRKKPDPRYPMETRWFPQVNDSSCSECRHLHLLQRIPADSSYPEDFYKPPSKTDTKACADPLGMENGDIPTDNLFVSDAGPPGYDKRKARLNYPAAWCARPVDTNQWIRVDLGKSTTVTGLITQGRSYSDVWTKTYKVKYSSDNAAWAYVTDKTGNPKVFPGNTDDDSQVTVYFPAPLHTRFIQIEPQSWTRYICIRFELLGCKGKIVNSF</sequence>
<dbReference type="RefSeq" id="XP_038073095.1">
    <property type="nucleotide sequence ID" value="XM_038217167.1"/>
</dbReference>
<dbReference type="PANTHER" id="PTHR24543">
    <property type="entry name" value="MULTICOPPER OXIDASE-RELATED"/>
    <property type="match status" value="1"/>
</dbReference>
<dbReference type="Proteomes" id="UP000887568">
    <property type="component" value="Unplaced"/>
</dbReference>
<dbReference type="Pfam" id="PF00754">
    <property type="entry name" value="F5_F8_type_C"/>
    <property type="match status" value="1"/>
</dbReference>
<keyword evidence="4" id="KW-1185">Reference proteome</keyword>
<dbReference type="Gene3D" id="2.60.120.260">
    <property type="entry name" value="Galactose-binding domain-like"/>
    <property type="match status" value="1"/>
</dbReference>
<dbReference type="CDD" id="cd00057">
    <property type="entry name" value="FA58C"/>
    <property type="match status" value="1"/>
</dbReference>
<dbReference type="PANTHER" id="PTHR24543:SF291">
    <property type="entry name" value="SMOKE ALARM, ISOFORM D"/>
    <property type="match status" value="1"/>
</dbReference>
<evidence type="ECO:0000256" key="1">
    <source>
        <dbReference type="SAM" id="SignalP"/>
    </source>
</evidence>
<dbReference type="SUPFAM" id="SSF49785">
    <property type="entry name" value="Galactose-binding domain-like"/>
    <property type="match status" value="1"/>
</dbReference>
<dbReference type="AlphaFoldDB" id="A0A914BB76"/>
<evidence type="ECO:0000313" key="3">
    <source>
        <dbReference type="EnsemblMetazoa" id="XP_038073095.1"/>
    </source>
</evidence>
<proteinExistence type="predicted"/>